<dbReference type="GO" id="GO:0015149">
    <property type="term" value="F:hexose transmembrane transporter activity"/>
    <property type="evidence" value="ECO:0007669"/>
    <property type="project" value="TreeGrafter"/>
</dbReference>
<evidence type="ECO:0000256" key="3">
    <source>
        <dbReference type="ARBA" id="ARBA00022692"/>
    </source>
</evidence>
<dbReference type="AlphaFoldDB" id="A0A1Q2YL44"/>
<feature type="transmembrane region" description="Helical" evidence="6">
    <location>
        <begin position="29"/>
        <end position="49"/>
    </location>
</feature>
<feature type="transmembrane region" description="Helical" evidence="6">
    <location>
        <begin position="128"/>
        <end position="149"/>
    </location>
</feature>
<feature type="domain" description="Major facilitator superfamily (MFS) profile" evidence="7">
    <location>
        <begin position="1"/>
        <end position="225"/>
    </location>
</feature>
<evidence type="ECO:0000256" key="5">
    <source>
        <dbReference type="ARBA" id="ARBA00023136"/>
    </source>
</evidence>
<evidence type="ECO:0000256" key="1">
    <source>
        <dbReference type="ARBA" id="ARBA00004141"/>
    </source>
</evidence>
<keyword evidence="3 6" id="KW-0812">Transmembrane</keyword>
<keyword evidence="5 6" id="KW-0472">Membrane</keyword>
<organism evidence="8 9">
    <name type="scientific">Pichia membranifaciens</name>
    <dbReference type="NCBI Taxonomy" id="4926"/>
    <lineage>
        <taxon>Eukaryota</taxon>
        <taxon>Fungi</taxon>
        <taxon>Dikarya</taxon>
        <taxon>Ascomycota</taxon>
        <taxon>Saccharomycotina</taxon>
        <taxon>Pichiomycetes</taxon>
        <taxon>Pichiales</taxon>
        <taxon>Pichiaceae</taxon>
        <taxon>Pichia</taxon>
    </lineage>
</organism>
<dbReference type="InterPro" id="IPR005828">
    <property type="entry name" value="MFS_sugar_transport-like"/>
</dbReference>
<protein>
    <recommendedName>
        <fullName evidence="7">Major facilitator superfamily (MFS) profile domain-containing protein</fullName>
    </recommendedName>
</protein>
<evidence type="ECO:0000256" key="4">
    <source>
        <dbReference type="ARBA" id="ARBA00022989"/>
    </source>
</evidence>
<feature type="transmembrane region" description="Helical" evidence="6">
    <location>
        <begin position="189"/>
        <end position="211"/>
    </location>
</feature>
<feature type="transmembrane region" description="Helical" evidence="6">
    <location>
        <begin position="161"/>
        <end position="182"/>
    </location>
</feature>
<dbReference type="Gene3D" id="1.20.1250.20">
    <property type="entry name" value="MFS general substrate transporter like domains"/>
    <property type="match status" value="1"/>
</dbReference>
<reference evidence="8 9" key="1">
    <citation type="submission" date="2016-08" db="EMBL/GenBank/DDBJ databases">
        <title>Whole genome shotgun sequence of Pichia membranifaciens KS47-1.</title>
        <authorList>
            <person name="Konishi M."/>
            <person name="Ishida M."/>
            <person name="Arakawa T."/>
            <person name="Kato Y."/>
            <person name="Horiuchi J."/>
        </authorList>
    </citation>
    <scope>NUCLEOTIDE SEQUENCE [LARGE SCALE GENOMIC DNA]</scope>
    <source>
        <strain evidence="8 9">KS47-1</strain>
    </source>
</reference>
<evidence type="ECO:0000256" key="2">
    <source>
        <dbReference type="ARBA" id="ARBA00022448"/>
    </source>
</evidence>
<evidence type="ECO:0000256" key="6">
    <source>
        <dbReference type="SAM" id="Phobius"/>
    </source>
</evidence>
<accession>A0A1Q2YL44</accession>
<sequence length="225" mass="24946">MTQISVNFGILLAQMLAIKWNSVESWRRILSVGWIIAGFNIILAATSLVESPKWLVIRSKHANEELGIKILGNLRGSTSSVQDVHNEIEIWKIEKQGHLLLLESNPHLKNLGFWYYLTDKNYLNSRMIATFMMIGQQFAGINSVIFYGVDILNKVFPQYAVLANVLISVGNMVITAVASTFLDRVGRKPLLLISLLSMLVSLVVLSAGILMDKSLITSVTGSVSL</sequence>
<dbReference type="Pfam" id="PF00083">
    <property type="entry name" value="Sugar_tr"/>
    <property type="match status" value="1"/>
</dbReference>
<dbReference type="Proteomes" id="UP000186136">
    <property type="component" value="Unassembled WGS sequence"/>
</dbReference>
<evidence type="ECO:0000313" key="9">
    <source>
        <dbReference type="Proteomes" id="UP000186136"/>
    </source>
</evidence>
<gene>
    <name evidence="8" type="ORF">PMKS-003787</name>
</gene>
<dbReference type="InterPro" id="IPR020846">
    <property type="entry name" value="MFS_dom"/>
</dbReference>
<evidence type="ECO:0000259" key="7">
    <source>
        <dbReference type="PROSITE" id="PS50850"/>
    </source>
</evidence>
<comment type="caution">
    <text evidence="8">The sequence shown here is derived from an EMBL/GenBank/DDBJ whole genome shotgun (WGS) entry which is preliminary data.</text>
</comment>
<dbReference type="PANTHER" id="PTHR23503">
    <property type="entry name" value="SOLUTE CARRIER FAMILY 2"/>
    <property type="match status" value="1"/>
</dbReference>
<dbReference type="PANTHER" id="PTHR23503:SF8">
    <property type="entry name" value="FACILITATED GLUCOSE TRANSPORTER PROTEIN 1"/>
    <property type="match status" value="1"/>
</dbReference>
<dbReference type="InterPro" id="IPR005829">
    <property type="entry name" value="Sugar_transporter_CS"/>
</dbReference>
<dbReference type="GO" id="GO:0016020">
    <property type="term" value="C:membrane"/>
    <property type="evidence" value="ECO:0007669"/>
    <property type="project" value="UniProtKB-SubCell"/>
</dbReference>
<keyword evidence="4 6" id="KW-1133">Transmembrane helix</keyword>
<dbReference type="OrthoDB" id="4540492at2759"/>
<dbReference type="InterPro" id="IPR045263">
    <property type="entry name" value="GLUT"/>
</dbReference>
<keyword evidence="2" id="KW-0813">Transport</keyword>
<comment type="subcellular location">
    <subcellularLocation>
        <location evidence="1">Membrane</location>
        <topology evidence="1">Multi-pass membrane protein</topology>
    </subcellularLocation>
</comment>
<dbReference type="PROSITE" id="PS50850">
    <property type="entry name" value="MFS"/>
    <property type="match status" value="1"/>
</dbReference>
<dbReference type="EMBL" id="BDGI01000168">
    <property type="protein sequence ID" value="GAV30277.1"/>
    <property type="molecule type" value="Genomic_DNA"/>
</dbReference>
<name>A0A1Q2YL44_9ASCO</name>
<proteinExistence type="predicted"/>
<evidence type="ECO:0000313" key="8">
    <source>
        <dbReference type="EMBL" id="GAV30277.1"/>
    </source>
</evidence>
<keyword evidence="9" id="KW-1185">Reference proteome</keyword>
<dbReference type="PROSITE" id="PS00216">
    <property type="entry name" value="SUGAR_TRANSPORT_1"/>
    <property type="match status" value="1"/>
</dbReference>
<dbReference type="InterPro" id="IPR036259">
    <property type="entry name" value="MFS_trans_sf"/>
</dbReference>
<dbReference type="SUPFAM" id="SSF103473">
    <property type="entry name" value="MFS general substrate transporter"/>
    <property type="match status" value="1"/>
</dbReference>